<name>A0A4P8YNM6_9ENTR</name>
<reference evidence="1 2" key="1">
    <citation type="submission" date="2019-05" db="EMBL/GenBank/DDBJ databases">
        <title>Complete genome sequence of Izhakiella calystegiae KSNA2, an endophyte isolated from beach morning glory (Calystegia soldanella).</title>
        <authorList>
            <person name="Jiang L."/>
            <person name="Jeong J.C."/>
            <person name="Kim C.Y."/>
            <person name="Kim D.H."/>
            <person name="Kim S.W."/>
            <person name="Lee j."/>
        </authorList>
    </citation>
    <scope>NUCLEOTIDE SEQUENCE [LARGE SCALE GENOMIC DNA]</scope>
    <source>
        <strain evidence="1 2">KSNA2</strain>
    </source>
</reference>
<organism evidence="1 2">
    <name type="scientific">Jejubacter calystegiae</name>
    <dbReference type="NCBI Taxonomy" id="2579935"/>
    <lineage>
        <taxon>Bacteria</taxon>
        <taxon>Pseudomonadati</taxon>
        <taxon>Pseudomonadota</taxon>
        <taxon>Gammaproteobacteria</taxon>
        <taxon>Enterobacterales</taxon>
        <taxon>Enterobacteriaceae</taxon>
        <taxon>Jejubacter</taxon>
    </lineage>
</organism>
<accession>A0A4P8YNM6</accession>
<sequence>MLIRVIITLLFFISHSVFAGEYGFYFCAKATYSVNPNDGGELFQWYPRYDPDIVAEDKYTSCDSGGFYWVSKVHRRKISINRIADGDFTADNVGLVNRLVNGGTNGYYERQAYSKFIELYLLDGLNVSASVRVSPTRKSRVIVDLTKS</sequence>
<gene>
    <name evidence="1" type="ORF">FEM41_11400</name>
</gene>
<dbReference type="InterPro" id="IPR023346">
    <property type="entry name" value="Lysozyme-like_dom_sf"/>
</dbReference>
<proteinExistence type="predicted"/>
<keyword evidence="2" id="KW-1185">Reference proteome</keyword>
<protein>
    <submittedName>
        <fullName evidence="1">Uncharacterized protein</fullName>
    </submittedName>
</protein>
<dbReference type="Gene3D" id="1.10.530.10">
    <property type="match status" value="1"/>
</dbReference>
<dbReference type="AlphaFoldDB" id="A0A4P8YNM6"/>
<dbReference type="OrthoDB" id="9798982at2"/>
<dbReference type="KEGG" id="izh:FEM41_11400"/>
<dbReference type="SUPFAM" id="SSF53955">
    <property type="entry name" value="Lysozyme-like"/>
    <property type="match status" value="1"/>
</dbReference>
<dbReference type="RefSeq" id="WP_138096087.1">
    <property type="nucleotide sequence ID" value="NZ_CP040428.1"/>
</dbReference>
<evidence type="ECO:0000313" key="2">
    <source>
        <dbReference type="Proteomes" id="UP000302163"/>
    </source>
</evidence>
<dbReference type="Proteomes" id="UP000302163">
    <property type="component" value="Chromosome"/>
</dbReference>
<evidence type="ECO:0000313" key="1">
    <source>
        <dbReference type="EMBL" id="QCT20212.1"/>
    </source>
</evidence>
<dbReference type="EMBL" id="CP040428">
    <property type="protein sequence ID" value="QCT20212.1"/>
    <property type="molecule type" value="Genomic_DNA"/>
</dbReference>